<evidence type="ECO:0000259" key="1">
    <source>
        <dbReference type="Pfam" id="PF01548"/>
    </source>
</evidence>
<feature type="domain" description="Transposase IS116/IS110/IS902 C-terminal" evidence="2">
    <location>
        <begin position="295"/>
        <end position="377"/>
    </location>
</feature>
<dbReference type="GO" id="GO:0006313">
    <property type="term" value="P:DNA transposition"/>
    <property type="evidence" value="ECO:0007669"/>
    <property type="project" value="InterPro"/>
</dbReference>
<accession>X7E3V9</accession>
<dbReference type="Pfam" id="PF02371">
    <property type="entry name" value="Transposase_20"/>
    <property type="match status" value="1"/>
</dbReference>
<evidence type="ECO:0000313" key="4">
    <source>
        <dbReference type="Proteomes" id="UP000022447"/>
    </source>
</evidence>
<dbReference type="AlphaFoldDB" id="X7E3V9"/>
<dbReference type="OrthoDB" id="9815354at2"/>
<dbReference type="InterPro" id="IPR003346">
    <property type="entry name" value="Transposase_20"/>
</dbReference>
<dbReference type="PANTHER" id="PTHR33055">
    <property type="entry name" value="TRANSPOSASE FOR INSERTION SEQUENCE ELEMENT IS1111A"/>
    <property type="match status" value="1"/>
</dbReference>
<dbReference type="RefSeq" id="WP_051489732.1">
    <property type="nucleotide sequence ID" value="NZ_JALZ01000108.1"/>
</dbReference>
<reference evidence="3 4" key="1">
    <citation type="submission" date="2014-01" db="EMBL/GenBank/DDBJ databases">
        <title>Roseivivax halodurans JCM 10272 Genome Sequencing.</title>
        <authorList>
            <person name="Lai Q."/>
            <person name="Li G."/>
            <person name="Shao Z."/>
        </authorList>
    </citation>
    <scope>NUCLEOTIDE SEQUENCE [LARGE SCALE GENOMIC DNA]</scope>
    <source>
        <strain evidence="3 4">JCM 10272</strain>
    </source>
</reference>
<dbReference type="PATRIC" id="fig|1449350.3.peg.4299"/>
<dbReference type="InterPro" id="IPR002525">
    <property type="entry name" value="Transp_IS110-like_N"/>
</dbReference>
<dbReference type="Pfam" id="PF01548">
    <property type="entry name" value="DEDD_Tnp_IS110"/>
    <property type="match status" value="1"/>
</dbReference>
<evidence type="ECO:0000259" key="2">
    <source>
        <dbReference type="Pfam" id="PF02371"/>
    </source>
</evidence>
<feature type="domain" description="Transposase IS110-like N-terminal" evidence="1">
    <location>
        <begin position="21"/>
        <end position="164"/>
    </location>
</feature>
<dbReference type="NCBIfam" id="NF033542">
    <property type="entry name" value="transpos_IS110"/>
    <property type="match status" value="1"/>
</dbReference>
<protein>
    <submittedName>
        <fullName evidence="3">Transposase IS110</fullName>
    </submittedName>
</protein>
<organism evidence="3 4">
    <name type="scientific">Roseivivax halodurans JCM 10272</name>
    <dbReference type="NCBI Taxonomy" id="1449350"/>
    <lineage>
        <taxon>Bacteria</taxon>
        <taxon>Pseudomonadati</taxon>
        <taxon>Pseudomonadota</taxon>
        <taxon>Alphaproteobacteria</taxon>
        <taxon>Rhodobacterales</taxon>
        <taxon>Roseobacteraceae</taxon>
        <taxon>Roseivivax</taxon>
    </lineage>
</organism>
<dbReference type="GO" id="GO:0003677">
    <property type="term" value="F:DNA binding"/>
    <property type="evidence" value="ECO:0007669"/>
    <property type="project" value="InterPro"/>
</dbReference>
<name>X7E3V9_9RHOB</name>
<dbReference type="InterPro" id="IPR047650">
    <property type="entry name" value="Transpos_IS110"/>
</dbReference>
<comment type="caution">
    <text evidence="3">The sequence shown here is derived from an EMBL/GenBank/DDBJ whole genome shotgun (WGS) entry which is preliminary data.</text>
</comment>
<gene>
    <name evidence="3" type="ORF">OCH239_03230</name>
</gene>
<sequence length="452" mass="49526">MTRAKTGDHPEMKLVNPGAAAVDIGSTMHMAAVSSESCAMPVRAFGTFTRDLHDLAAWFRSCGVTSVAMESTGVYWIPAFEILEQHGFEVILVNARYAKNVPGRKTDVSDAAWLRQLHSYGLLRGSFRPEAEIATLRAYLRQRERLVEYAAAHIQHMQKALMEMNLQLHHVVSDITGVTGMRIIRALVAGERDPDILASYRDVRCHSSLETIRAALVGNDRAEHVFALAQSLELYDAYQAKIAECDGRLEAAVNALTVRAKRPAPLPKPRFRQKPTGAPAFDVRAALNGVLGVDLTQIHGIGPSLALKLVAECGSDLTAWPSAKHFTSWLCLAPGNKISGGKLLSSRTRRSSSRAAALLRLAATTIGRSETALGAFYRRLSSRVGKQKAVTATARKIAVLFYNTLRFGMIYSDPGAAVYDERHRTRVLANLQRRARTLGYDLAPLPETARVS</sequence>
<proteinExistence type="predicted"/>
<keyword evidence="4" id="KW-1185">Reference proteome</keyword>
<evidence type="ECO:0000313" key="3">
    <source>
        <dbReference type="EMBL" id="ETX09843.1"/>
    </source>
</evidence>
<dbReference type="PANTHER" id="PTHR33055:SF13">
    <property type="entry name" value="TRANSPOSASE"/>
    <property type="match status" value="1"/>
</dbReference>
<dbReference type="EMBL" id="JALZ01000108">
    <property type="protein sequence ID" value="ETX09843.1"/>
    <property type="molecule type" value="Genomic_DNA"/>
</dbReference>
<dbReference type="Proteomes" id="UP000022447">
    <property type="component" value="Unassembled WGS sequence"/>
</dbReference>
<dbReference type="GO" id="GO:0004803">
    <property type="term" value="F:transposase activity"/>
    <property type="evidence" value="ECO:0007669"/>
    <property type="project" value="InterPro"/>
</dbReference>
<dbReference type="eggNOG" id="COG3547">
    <property type="taxonomic scope" value="Bacteria"/>
</dbReference>